<sequence length="193" mass="21275">MDYLNLLGQLLPPGIAMSPEQDDTADLLTKTARELEAVAGLDESLFAEIDPRNAVLLLDETEASLGLPDRCTVGSQSVGERQAAAYNKLVDAGGARRTRYLGILRRLGQPQADIERFALHTCQHTCEDAVFDHTEWLFTWAITLKENTLSTPATCQSHCEEPLTLWGNTQTECVLHKEKPAYSNLLIKYAGSS</sequence>
<accession>A0A9X4E1B4</accession>
<dbReference type="AlphaFoldDB" id="A0A9X4E1B4"/>
<reference evidence="1" key="1">
    <citation type="submission" date="2022-10" db="EMBL/GenBank/DDBJ databases">
        <authorList>
            <person name="Boutroux M."/>
        </authorList>
    </citation>
    <scope>NUCLEOTIDE SEQUENCE</scope>
    <source>
        <strain evidence="1">51.81</strain>
    </source>
</reference>
<dbReference type="RefSeq" id="WP_274570663.1">
    <property type="nucleotide sequence ID" value="NZ_CP145606.1"/>
</dbReference>
<evidence type="ECO:0000313" key="3">
    <source>
        <dbReference type="Proteomes" id="UP001149607"/>
    </source>
</evidence>
<name>A0A9X4E1B4_9NEIS</name>
<dbReference type="Pfam" id="PF10076">
    <property type="entry name" value="Phage_Mu_Gp48"/>
    <property type="match status" value="1"/>
</dbReference>
<dbReference type="InterPro" id="IPR018755">
    <property type="entry name" value="Phage_Mu_Gp48"/>
</dbReference>
<dbReference type="Proteomes" id="UP001149607">
    <property type="component" value="Chromosome"/>
</dbReference>
<organism evidence="1">
    <name type="scientific">Neisseria leonii</name>
    <dbReference type="NCBI Taxonomy" id="2995413"/>
    <lineage>
        <taxon>Bacteria</taxon>
        <taxon>Pseudomonadati</taxon>
        <taxon>Pseudomonadota</taxon>
        <taxon>Betaproteobacteria</taxon>
        <taxon>Neisseriales</taxon>
        <taxon>Neisseriaceae</taxon>
        <taxon>Neisseria</taxon>
    </lineage>
</organism>
<gene>
    <name evidence="1" type="ORF">ORY91_001107</name>
    <name evidence="2" type="ORF">V9W64_09155</name>
</gene>
<dbReference type="EMBL" id="JAPQFL010000002">
    <property type="protein sequence ID" value="MDD9327697.1"/>
    <property type="molecule type" value="Genomic_DNA"/>
</dbReference>
<proteinExistence type="predicted"/>
<protein>
    <submittedName>
        <fullName evidence="1">DUF2313 domain-containing protein</fullName>
    </submittedName>
    <submittedName>
        <fullName evidence="2">Phage tail protein</fullName>
    </submittedName>
</protein>
<keyword evidence="3" id="KW-1185">Reference proteome</keyword>
<evidence type="ECO:0000313" key="2">
    <source>
        <dbReference type="EMBL" id="WWY02849.1"/>
    </source>
</evidence>
<evidence type="ECO:0000313" key="1">
    <source>
        <dbReference type="EMBL" id="MDD9327697.1"/>
    </source>
</evidence>
<reference evidence="2" key="2">
    <citation type="submission" date="2024-02" db="EMBL/GenBank/DDBJ databases">
        <title>Neisseria leonii sp. nov.</title>
        <authorList>
            <person name="Boutroux M."/>
            <person name="Favre-Rochex S."/>
            <person name="Gorgette O."/>
            <person name="Touak G."/>
            <person name="Muhle E."/>
            <person name="Chesneau O."/>
            <person name="Clermont D."/>
            <person name="Rahi P."/>
        </authorList>
    </citation>
    <scope>NUCLEOTIDE SEQUENCE</scope>
    <source>
        <strain evidence="2">51.81</strain>
    </source>
</reference>
<dbReference type="EMBL" id="CP146598">
    <property type="protein sequence ID" value="WWY02849.1"/>
    <property type="molecule type" value="Genomic_DNA"/>
</dbReference>